<dbReference type="SUPFAM" id="SSF68923">
    <property type="entry name" value="PEP carboxykinase N-terminal domain"/>
    <property type="match status" value="1"/>
</dbReference>
<reference evidence="12 13" key="1">
    <citation type="submission" date="2023-08" db="EMBL/GenBank/DDBJ databases">
        <title>A Necator americanus chromosomal reference genome.</title>
        <authorList>
            <person name="Ilik V."/>
            <person name="Petrzelkova K.J."/>
            <person name="Pardy F."/>
            <person name="Fuh T."/>
            <person name="Niatou-Singa F.S."/>
            <person name="Gouil Q."/>
            <person name="Baker L."/>
            <person name="Ritchie M.E."/>
            <person name="Jex A.R."/>
            <person name="Gazzola D."/>
            <person name="Li H."/>
            <person name="Toshio Fujiwara R."/>
            <person name="Zhan B."/>
            <person name="Aroian R.V."/>
            <person name="Pafco B."/>
            <person name="Schwarz E.M."/>
        </authorList>
    </citation>
    <scope>NUCLEOTIDE SEQUENCE [LARGE SCALE GENOMIC DNA]</scope>
    <source>
        <strain evidence="12 13">Aroian</strain>
        <tissue evidence="12">Whole animal</tissue>
    </source>
</reference>
<evidence type="ECO:0000313" key="12">
    <source>
        <dbReference type="EMBL" id="KAK6725462.1"/>
    </source>
</evidence>
<sequence length="721" mass="81473">MVWLRTVNLHSHVLSFQLCHCVLENGLEYFRMASFRSWNCCTIFSLSKHYYVLSRNAFVAHVVESGLRRGWGRGRRVRPSPAHCSSSFVAVMSVDPSTLTPFKETGANASLRQISDDAFYVVNEVVMKRLGHLPIHKGDFHLLPPKVQRFVAEKAELMRPRGIYICDGSQHEADEIIDKLVERGMLSPLKAYENNYICRTDPKDVARVESKTWMVTPDKYQTVTHTPQGVEPIMGHWMSPQDLCSELDSRFPGCMSGRIMYVIPFSMGPIGGPLSKIGVELTDSNYVVLSMRIMTRVSSDVWDALGDQDFVRCIHSVGLPRPVKQRVINHWPCNPERVLIAHRPAEREIWSFGSGYGGNSLLGKKCFALRIASNIAKDEGWMAEHMLIMGVTRPNGKEHFIAAAFPSACGKTNLAMLEPTLPGWKVRCVGDDIAWMKFGDDGRLYGINPESGFFGVAPETVDGEYFWEGLENEIKDKSVDMINWLGEKWRIGDPGVCAHPNSRFAAPASQCPIIHPEWESPKGVPIEAIIFGGRRPAGVPLIYETRSWLHGIFTGACLKSEATAAAEYKGKTVMHDPMAMRPFMGYNFGHYLQHWIDLNKESRKVPRIYHVNWFRRDADNKFLWPGFGDNIRVIDWIIRRLDGEPDLGVETPIGIVPKKGSINTEGLPDINWDELMSVPSSYWKDDAKEIRKFLEEQVGPDLPPEIRAEMDAQEERINKAA</sequence>
<evidence type="ECO:0000256" key="8">
    <source>
        <dbReference type="ARBA" id="ARBA00023211"/>
    </source>
</evidence>
<dbReference type="InterPro" id="IPR018091">
    <property type="entry name" value="PEP_carboxykin_GTP_CS"/>
</dbReference>
<keyword evidence="9" id="KW-0456">Lyase</keyword>
<dbReference type="PROSITE" id="PS00505">
    <property type="entry name" value="PEPCK_GTP"/>
    <property type="match status" value="1"/>
</dbReference>
<proteinExistence type="inferred from homology"/>
<comment type="caution">
    <text evidence="12">The sequence shown here is derived from an EMBL/GenBank/DDBJ whole genome shotgun (WGS) entry which is preliminary data.</text>
</comment>
<evidence type="ECO:0000256" key="1">
    <source>
        <dbReference type="ARBA" id="ARBA00001936"/>
    </source>
</evidence>
<evidence type="ECO:0000256" key="6">
    <source>
        <dbReference type="ARBA" id="ARBA00022793"/>
    </source>
</evidence>
<keyword evidence="13" id="KW-1185">Reference proteome</keyword>
<evidence type="ECO:0000256" key="9">
    <source>
        <dbReference type="ARBA" id="ARBA00023239"/>
    </source>
</evidence>
<organism evidence="12 13">
    <name type="scientific">Necator americanus</name>
    <name type="common">Human hookworm</name>
    <dbReference type="NCBI Taxonomy" id="51031"/>
    <lineage>
        <taxon>Eukaryota</taxon>
        <taxon>Metazoa</taxon>
        <taxon>Ecdysozoa</taxon>
        <taxon>Nematoda</taxon>
        <taxon>Chromadorea</taxon>
        <taxon>Rhabditida</taxon>
        <taxon>Rhabditina</taxon>
        <taxon>Rhabditomorpha</taxon>
        <taxon>Strongyloidea</taxon>
        <taxon>Ancylostomatidae</taxon>
        <taxon>Bunostominae</taxon>
        <taxon>Necator</taxon>
    </lineage>
</organism>
<dbReference type="Pfam" id="PF00821">
    <property type="entry name" value="PEPCK_GTP"/>
    <property type="match status" value="1"/>
</dbReference>
<keyword evidence="7" id="KW-0342">GTP-binding</keyword>
<dbReference type="Gene3D" id="3.90.228.20">
    <property type="match status" value="1"/>
</dbReference>
<keyword evidence="6" id="KW-0210">Decarboxylase</keyword>
<keyword evidence="4" id="KW-0479">Metal-binding</keyword>
<dbReference type="HAMAP" id="MF_00452">
    <property type="entry name" value="PEPCK_GTP"/>
    <property type="match status" value="1"/>
</dbReference>
<dbReference type="Proteomes" id="UP001303046">
    <property type="component" value="Unassembled WGS sequence"/>
</dbReference>
<dbReference type="InterPro" id="IPR035078">
    <property type="entry name" value="PEP_carboxykinase_GTP_N"/>
</dbReference>
<keyword evidence="5" id="KW-0547">Nucleotide-binding</keyword>
<dbReference type="Gene3D" id="3.40.449.10">
    <property type="entry name" value="Phosphoenolpyruvate Carboxykinase, domain 1"/>
    <property type="match status" value="1"/>
</dbReference>
<dbReference type="EC" id="4.1.1.32" evidence="3"/>
<dbReference type="PANTHER" id="PTHR11561:SF16">
    <property type="entry name" value="PHOSPHOENOLPYRUVATE CARBOXYKINASE (GTP)"/>
    <property type="match status" value="1"/>
</dbReference>
<comment type="cofactor">
    <cofactor evidence="1">
        <name>Mn(2+)</name>
        <dbReference type="ChEBI" id="CHEBI:29035"/>
    </cofactor>
</comment>
<evidence type="ECO:0000256" key="7">
    <source>
        <dbReference type="ARBA" id="ARBA00023134"/>
    </source>
</evidence>
<feature type="domain" description="Phosphoenolpyruvate carboxykinase C-terminal P-loop" evidence="10">
    <location>
        <begin position="460"/>
        <end position="716"/>
    </location>
</feature>
<dbReference type="CDD" id="cd00819">
    <property type="entry name" value="PEPCK_GTP"/>
    <property type="match status" value="1"/>
</dbReference>
<protein>
    <recommendedName>
        <fullName evidence="3">phosphoenolpyruvate carboxykinase (GTP)</fullName>
        <ecNumber evidence="3">4.1.1.32</ecNumber>
    </recommendedName>
</protein>
<dbReference type="InterPro" id="IPR013035">
    <property type="entry name" value="PEP_carboxykinase_C"/>
</dbReference>
<gene>
    <name evidence="12" type="primary">Necator_chrI.g157</name>
    <name evidence="12" type="ORF">RB195_004036</name>
</gene>
<dbReference type="SUPFAM" id="SSF53795">
    <property type="entry name" value="PEP carboxykinase-like"/>
    <property type="match status" value="1"/>
</dbReference>
<evidence type="ECO:0000313" key="13">
    <source>
        <dbReference type="Proteomes" id="UP001303046"/>
    </source>
</evidence>
<feature type="domain" description="Phosphoenolpyruvate carboxykinase GTP-utilising N-terminal" evidence="11">
    <location>
        <begin position="150"/>
        <end position="377"/>
    </location>
</feature>
<evidence type="ECO:0000256" key="4">
    <source>
        <dbReference type="ARBA" id="ARBA00022723"/>
    </source>
</evidence>
<dbReference type="EMBL" id="JAVFWL010000001">
    <property type="protein sequence ID" value="KAK6725462.1"/>
    <property type="molecule type" value="Genomic_DNA"/>
</dbReference>
<dbReference type="InterPro" id="IPR008210">
    <property type="entry name" value="PEP_carboxykinase_N"/>
</dbReference>
<evidence type="ECO:0000259" key="11">
    <source>
        <dbReference type="Pfam" id="PF17297"/>
    </source>
</evidence>
<dbReference type="InterPro" id="IPR008209">
    <property type="entry name" value="PEP_carboxykinase_GTP"/>
</dbReference>
<name>A0ABR1BG01_NECAM</name>
<dbReference type="PANTHER" id="PTHR11561">
    <property type="entry name" value="PHOSPHOENOLPYRUVATE CARBOXYKINASE"/>
    <property type="match status" value="1"/>
</dbReference>
<dbReference type="Gene3D" id="2.170.8.10">
    <property type="entry name" value="Phosphoenolpyruvate Carboxykinase, domain 2"/>
    <property type="match status" value="1"/>
</dbReference>
<dbReference type="Pfam" id="PF17297">
    <property type="entry name" value="PEPCK_N"/>
    <property type="match status" value="1"/>
</dbReference>
<comment type="similarity">
    <text evidence="2">Belongs to the phosphoenolpyruvate carboxykinase [GTP] family.</text>
</comment>
<evidence type="ECO:0000256" key="3">
    <source>
        <dbReference type="ARBA" id="ARBA00012306"/>
    </source>
</evidence>
<evidence type="ECO:0000256" key="5">
    <source>
        <dbReference type="ARBA" id="ARBA00022741"/>
    </source>
</evidence>
<dbReference type="InterPro" id="IPR035077">
    <property type="entry name" value="PEP_carboxykinase_GTP_C"/>
</dbReference>
<evidence type="ECO:0000259" key="10">
    <source>
        <dbReference type="Pfam" id="PF00821"/>
    </source>
</evidence>
<keyword evidence="8" id="KW-0464">Manganese</keyword>
<accession>A0ABR1BG01</accession>
<evidence type="ECO:0000256" key="2">
    <source>
        <dbReference type="ARBA" id="ARBA00005796"/>
    </source>
</evidence>